<evidence type="ECO:0000313" key="2">
    <source>
        <dbReference type="Proteomes" id="UP000245980"/>
    </source>
</evidence>
<dbReference type="Proteomes" id="UP000245980">
    <property type="component" value="Unassembled WGS sequence"/>
</dbReference>
<dbReference type="EMBL" id="QGHT01000147">
    <property type="protein sequence ID" value="PWT38803.1"/>
    <property type="molecule type" value="Genomic_DNA"/>
</dbReference>
<evidence type="ECO:0000313" key="1">
    <source>
        <dbReference type="EMBL" id="PWT38803.1"/>
    </source>
</evidence>
<reference evidence="1 2" key="1">
    <citation type="journal article" date="2018" name="Front. Microbiol.">
        <title>Comparative Genomics of the Herbivore Gut Symbiont Lactobacillus reuteri Reveals Genetic Diversity and Lifestyle Adaptation.</title>
        <authorList>
            <person name="Zhao J."/>
        </authorList>
    </citation>
    <scope>NUCLEOTIDE SEQUENCE [LARGE SCALE GENOMIC DNA]</scope>
    <source>
        <strain evidence="1 2">LR10</strain>
    </source>
</reference>
<sequence length="247" mass="28487">MNLIAKYDSYKEGLPKTEIYGIVDKNIFQINFDLEVNDKLTFDEISLFIYLSYMSSRATIYNGKRTVIGADDVSLYKLIYKTSKLAGRYQEKISKIHKSLSHLKRLGLIKSMLYIDREDIIIPDVEDNYGRLSPVTVESIIKISKGDALLKHIGVYAAMKSTVYAGSTNTSVVEKNSKYIAHMLNTTSTTVDRHLKWLRDNKLICYFLCASEKGTVRKYYYADLPDWENLRDNIKTKIKREHIQLIA</sequence>
<dbReference type="RefSeq" id="WP_109897508.1">
    <property type="nucleotide sequence ID" value="NZ_QGHP01000139.1"/>
</dbReference>
<dbReference type="AlphaFoldDB" id="A0A855X8C1"/>
<organism evidence="1 2">
    <name type="scientific">Limosilactobacillus reuteri</name>
    <name type="common">Lactobacillus reuteri</name>
    <dbReference type="NCBI Taxonomy" id="1598"/>
    <lineage>
        <taxon>Bacteria</taxon>
        <taxon>Bacillati</taxon>
        <taxon>Bacillota</taxon>
        <taxon>Bacilli</taxon>
        <taxon>Lactobacillales</taxon>
        <taxon>Lactobacillaceae</taxon>
        <taxon>Limosilactobacillus</taxon>
    </lineage>
</organism>
<dbReference type="InterPro" id="IPR036390">
    <property type="entry name" value="WH_DNA-bd_sf"/>
</dbReference>
<name>A0A855X8C1_LIMRT</name>
<accession>A0A855X8C1</accession>
<comment type="caution">
    <text evidence="1">The sequence shown here is derived from an EMBL/GenBank/DDBJ whole genome shotgun (WGS) entry which is preliminary data.</text>
</comment>
<dbReference type="SUPFAM" id="SSF46785">
    <property type="entry name" value="Winged helix' DNA-binding domain"/>
    <property type="match status" value="1"/>
</dbReference>
<protein>
    <submittedName>
        <fullName evidence="1">Uncharacterized protein</fullName>
    </submittedName>
</protein>
<proteinExistence type="predicted"/>
<gene>
    <name evidence="1" type="ORF">DKZ22_12445</name>
</gene>